<feature type="compositionally biased region" description="Basic residues" evidence="1">
    <location>
        <begin position="387"/>
        <end position="398"/>
    </location>
</feature>
<protein>
    <submittedName>
        <fullName evidence="2 3">Uncharacterized protein</fullName>
    </submittedName>
</protein>
<keyword evidence="5" id="KW-1267">Proteomics identification</keyword>
<feature type="compositionally biased region" description="Acidic residues" evidence="1">
    <location>
        <begin position="272"/>
        <end position="286"/>
    </location>
</feature>
<dbReference type="PaxDb" id="6945-B7PUW7"/>
<feature type="compositionally biased region" description="Polar residues" evidence="1">
    <location>
        <begin position="40"/>
        <end position="49"/>
    </location>
</feature>
<evidence type="ECO:0007829" key="5">
    <source>
        <dbReference type="PeptideAtlas" id="B7PUW7"/>
    </source>
</evidence>
<evidence type="ECO:0000256" key="1">
    <source>
        <dbReference type="SAM" id="MobiDB-lite"/>
    </source>
</evidence>
<dbReference type="EMBL" id="ABJB010657096">
    <property type="status" value="NOT_ANNOTATED_CDS"/>
    <property type="molecule type" value="Genomic_DNA"/>
</dbReference>
<dbReference type="VEuPathDB" id="VectorBase:ISCI008133"/>
<dbReference type="OrthoDB" id="10359517at2759"/>
<evidence type="ECO:0000313" key="3">
    <source>
        <dbReference type="EnsemblMetazoa" id="ISCW008133-PA"/>
    </source>
</evidence>
<dbReference type="InParanoid" id="B7PUW7"/>
<dbReference type="EnsemblMetazoa" id="ISCW008133-RA">
    <property type="protein sequence ID" value="ISCW008133-PA"/>
    <property type="gene ID" value="ISCW008133"/>
</dbReference>
<dbReference type="VEuPathDB" id="VectorBase:ISCW008133"/>
<dbReference type="VEuPathDB" id="VectorBase:ISCP_006505"/>
<dbReference type="Proteomes" id="UP000001555">
    <property type="component" value="Unassembled WGS sequence"/>
</dbReference>
<dbReference type="AlphaFoldDB" id="B7PUW7"/>
<accession>B7PUW7</accession>
<feature type="region of interest" description="Disordered" evidence="1">
    <location>
        <begin position="25"/>
        <end position="133"/>
    </location>
</feature>
<gene>
    <name evidence="2" type="ORF">IscW_ISCW008133</name>
</gene>
<keyword evidence="4" id="KW-1185">Reference proteome</keyword>
<feature type="region of interest" description="Disordered" evidence="1">
    <location>
        <begin position="230"/>
        <end position="431"/>
    </location>
</feature>
<reference evidence="3" key="2">
    <citation type="submission" date="2020-05" db="UniProtKB">
        <authorList>
            <consortium name="EnsemblMetazoa"/>
        </authorList>
    </citation>
    <scope>IDENTIFICATION</scope>
    <source>
        <strain evidence="3">wikel</strain>
    </source>
</reference>
<evidence type="ECO:0000313" key="4">
    <source>
        <dbReference type="Proteomes" id="UP000001555"/>
    </source>
</evidence>
<name>B7PUW7_IXOSC</name>
<organism>
    <name type="scientific">Ixodes scapularis</name>
    <name type="common">Black-legged tick</name>
    <name type="synonym">Deer tick</name>
    <dbReference type="NCBI Taxonomy" id="6945"/>
    <lineage>
        <taxon>Eukaryota</taxon>
        <taxon>Metazoa</taxon>
        <taxon>Ecdysozoa</taxon>
        <taxon>Arthropoda</taxon>
        <taxon>Chelicerata</taxon>
        <taxon>Arachnida</taxon>
        <taxon>Acari</taxon>
        <taxon>Parasitiformes</taxon>
        <taxon>Ixodida</taxon>
        <taxon>Ixodoidea</taxon>
        <taxon>Ixodidae</taxon>
        <taxon>Ixodinae</taxon>
        <taxon>Ixodes</taxon>
    </lineage>
</organism>
<feature type="compositionally biased region" description="Polar residues" evidence="1">
    <location>
        <begin position="72"/>
        <end position="83"/>
    </location>
</feature>
<dbReference type="EMBL" id="ABJB010506938">
    <property type="status" value="NOT_ANNOTATED_CDS"/>
    <property type="molecule type" value="Genomic_DNA"/>
</dbReference>
<feature type="compositionally biased region" description="Basic and acidic residues" evidence="1">
    <location>
        <begin position="373"/>
        <end position="384"/>
    </location>
</feature>
<evidence type="ECO:0000313" key="2">
    <source>
        <dbReference type="EMBL" id="EEC10389.1"/>
    </source>
</evidence>
<feature type="compositionally biased region" description="Basic residues" evidence="1">
    <location>
        <begin position="339"/>
        <end position="348"/>
    </location>
</feature>
<dbReference type="EMBL" id="ABJB010066969">
    <property type="status" value="NOT_ANNOTATED_CDS"/>
    <property type="molecule type" value="Genomic_DNA"/>
</dbReference>
<reference evidence="2 4" key="1">
    <citation type="submission" date="2008-03" db="EMBL/GenBank/DDBJ databases">
        <title>Annotation of Ixodes scapularis.</title>
        <authorList>
            <consortium name="Ixodes scapularis Genome Project Consortium"/>
            <person name="Caler E."/>
            <person name="Hannick L.I."/>
            <person name="Bidwell S."/>
            <person name="Joardar V."/>
            <person name="Thiagarajan M."/>
            <person name="Amedeo P."/>
            <person name="Galinsky K.J."/>
            <person name="Schobel S."/>
            <person name="Inman J."/>
            <person name="Hostetler J."/>
            <person name="Miller J."/>
            <person name="Hammond M."/>
            <person name="Megy K."/>
            <person name="Lawson D."/>
            <person name="Kodira C."/>
            <person name="Sutton G."/>
            <person name="Meyer J."/>
            <person name="Hill C.A."/>
            <person name="Birren B."/>
            <person name="Nene V."/>
            <person name="Collins F."/>
            <person name="Alarcon-Chaidez F."/>
            <person name="Wikel S."/>
            <person name="Strausberg R."/>
        </authorList>
    </citation>
    <scope>NUCLEOTIDE SEQUENCE [LARGE SCALE GENOMIC DNA]</scope>
    <source>
        <strain evidence="4">Wikel</strain>
        <strain evidence="2">Wikel colony</strain>
    </source>
</reference>
<feature type="compositionally biased region" description="Low complexity" evidence="1">
    <location>
        <begin position="317"/>
        <end position="331"/>
    </location>
</feature>
<proteinExistence type="evidence at protein level"/>
<sequence>MPISPVTAKPQELSAKVIPVKARHVPVKTADNETKGVGATSLQRSTAKNNKPRVLGSLELSSSAAPKRHALSSKSQAVTTKSHLATGKRSPPLKRLQQASQFKPKPAARSRAEPERKSVGKKNAGRSIFVKSAKKDRSSSSFAAVKEVEKNPAKVEPTPAILLDEFPLVGATDKQSTDVLTTLCRTPESQKHKHSAADSSMFTNVGSAGNTPFQPACGAARKLVEMTPRDRLRNKRTPLQTISSGELSGDSFKTAAETTQDIRDLTDSGDGLGDDLDGTFTLEDEDKVASPAPAANIRERRGAPTGTPSCLRKSTRGSTSFKKSVSFSVTGTQDSTPKRLPKTPRRGRTISESINAWLKARGSPSISKLRHSSCFEEHTPEPATRKATPRKSSQHRPKATPAATPVPNTEADKATPLPNVGTSEETVDASETDAIPDKEKLSLVLKELRGHLTESQTSSQDVCTRLDQLVVKCPKITDYSDYWICRSLGHRNAGNDDKALEALFLGSESAKDDNKDLLAMTKELDEKMSVKENVEPPTESVVRQTRRIVRSPWSRELLDISMDNVFSSTVITYKVCEATSVTRVRAAVSVEKSSGTAVMTPVRRSSRHAPRRSNVLVPDGVLYKPNPALDDLA</sequence>
<dbReference type="HOGENOM" id="CLU_432307_0_0_1"/>
<feature type="compositionally biased region" description="Polar residues" evidence="1">
    <location>
        <begin position="237"/>
        <end position="246"/>
    </location>
</feature>
<dbReference type="EMBL" id="DS795953">
    <property type="protein sequence ID" value="EEC10389.1"/>
    <property type="molecule type" value="Genomic_DNA"/>
</dbReference>